<reference evidence="6" key="1">
    <citation type="submission" date="2015-06" db="EMBL/GenBank/DDBJ databases">
        <title>Comparative genomics of Burkholderia leaf nodule symbionts.</title>
        <authorList>
            <person name="Carlier A."/>
            <person name="Eberl L."/>
            <person name="Pinto-Carbo M."/>
        </authorList>
    </citation>
    <scope>NUCLEOTIDE SEQUENCE [LARGE SCALE GENOMIC DNA]</scope>
    <source>
        <strain evidence="6">UZHbot4</strain>
    </source>
</reference>
<dbReference type="AlphaFoldDB" id="A0A0L0M474"/>
<keyword evidence="3" id="KW-0804">Transcription</keyword>
<dbReference type="SUPFAM" id="SSF75516">
    <property type="entry name" value="Pheromone-binding domain of LuxR-like quorum-sensing transcription factors"/>
    <property type="match status" value="1"/>
</dbReference>
<evidence type="ECO:0000313" key="6">
    <source>
        <dbReference type="Proteomes" id="UP000036959"/>
    </source>
</evidence>
<gene>
    <name evidence="5" type="ORF">BVER_022851c</name>
</gene>
<keyword evidence="6" id="KW-1185">Reference proteome</keyword>
<dbReference type="InterPro" id="IPR036693">
    <property type="entry name" value="TF_LuxR_autoind-bd_dom_sf"/>
</dbReference>
<evidence type="ECO:0000259" key="4">
    <source>
        <dbReference type="Pfam" id="PF03472"/>
    </source>
</evidence>
<comment type="caution">
    <text evidence="5">The sequence shown here is derived from an EMBL/GenBank/DDBJ whole genome shotgun (WGS) entry which is preliminary data.</text>
</comment>
<proteinExistence type="predicted"/>
<dbReference type="OrthoDB" id="7345476at2"/>
<organism evidence="5 6">
    <name type="scientific">Candidatus Burkholderia verschuerenii</name>
    <dbReference type="NCBI Taxonomy" id="242163"/>
    <lineage>
        <taxon>Bacteria</taxon>
        <taxon>Pseudomonadati</taxon>
        <taxon>Pseudomonadota</taxon>
        <taxon>Betaproteobacteria</taxon>
        <taxon>Burkholderiales</taxon>
        <taxon>Burkholderiaceae</taxon>
        <taxon>Burkholderia</taxon>
    </lineage>
</organism>
<keyword evidence="1" id="KW-0805">Transcription regulation</keyword>
<dbReference type="GO" id="GO:0003677">
    <property type="term" value="F:DNA binding"/>
    <property type="evidence" value="ECO:0007669"/>
    <property type="project" value="UniProtKB-KW"/>
</dbReference>
<dbReference type="Gene3D" id="3.30.450.80">
    <property type="entry name" value="Transcription factor LuxR-like, autoinducer-binding domain"/>
    <property type="match status" value="1"/>
</dbReference>
<dbReference type="RefSeq" id="WP_083452420.1">
    <property type="nucleotide sequence ID" value="NZ_LFJJ01000323.1"/>
</dbReference>
<sequence>MHSLCRFVSKGDLIQIIELAARLTTRCETNDAIYAALRNILPLQKFIACRVRPSAPSHGLKHIFNLGYPQEWLASYNELGYHRIDPVVTPSTDGLVHWDQIFKFVTPE</sequence>
<keyword evidence="2" id="KW-0238">DNA-binding</keyword>
<feature type="domain" description="Transcription factor LuxR-like autoinducer-binding" evidence="4">
    <location>
        <begin position="34"/>
        <end position="91"/>
    </location>
</feature>
<evidence type="ECO:0000256" key="2">
    <source>
        <dbReference type="ARBA" id="ARBA00023125"/>
    </source>
</evidence>
<name>A0A0L0M474_9BURK</name>
<dbReference type="InterPro" id="IPR005143">
    <property type="entry name" value="TF_LuxR_autoind-bd_dom"/>
</dbReference>
<dbReference type="PATRIC" id="fig|242163.4.peg.4367"/>
<evidence type="ECO:0000256" key="3">
    <source>
        <dbReference type="ARBA" id="ARBA00023163"/>
    </source>
</evidence>
<evidence type="ECO:0000256" key="1">
    <source>
        <dbReference type="ARBA" id="ARBA00023015"/>
    </source>
</evidence>
<evidence type="ECO:0000313" key="5">
    <source>
        <dbReference type="EMBL" id="KND56804.1"/>
    </source>
</evidence>
<accession>A0A0L0M474</accession>
<dbReference type="Proteomes" id="UP000036959">
    <property type="component" value="Unassembled WGS sequence"/>
</dbReference>
<protein>
    <submittedName>
        <fullName evidence="5">Transcriptional regulator, LuxR family</fullName>
    </submittedName>
</protein>
<dbReference type="EMBL" id="LFJJ01000323">
    <property type="protein sequence ID" value="KND56804.1"/>
    <property type="molecule type" value="Genomic_DNA"/>
</dbReference>
<dbReference type="Pfam" id="PF03472">
    <property type="entry name" value="Autoind_bind"/>
    <property type="match status" value="1"/>
</dbReference>